<evidence type="ECO:0000313" key="3">
    <source>
        <dbReference type="Proteomes" id="UP001214250"/>
    </source>
</evidence>
<dbReference type="Proteomes" id="UP001214250">
    <property type="component" value="Chromosome 1"/>
</dbReference>
<feature type="signal peptide" evidence="1">
    <location>
        <begin position="1"/>
        <end position="16"/>
    </location>
</feature>
<evidence type="ECO:0000256" key="1">
    <source>
        <dbReference type="SAM" id="SignalP"/>
    </source>
</evidence>
<proteinExistence type="predicted"/>
<organism evidence="2 3">
    <name type="scientific">Lentisphaera profundi</name>
    <dbReference type="NCBI Taxonomy" id="1658616"/>
    <lineage>
        <taxon>Bacteria</taxon>
        <taxon>Pseudomonadati</taxon>
        <taxon>Lentisphaerota</taxon>
        <taxon>Lentisphaeria</taxon>
        <taxon>Lentisphaerales</taxon>
        <taxon>Lentisphaeraceae</taxon>
        <taxon>Lentisphaera</taxon>
    </lineage>
</organism>
<keyword evidence="3" id="KW-1185">Reference proteome</keyword>
<name>A0ABY7VQM9_9BACT</name>
<keyword evidence="1" id="KW-0732">Signal</keyword>
<reference evidence="2 3" key="1">
    <citation type="submission" date="2023-02" db="EMBL/GenBank/DDBJ databases">
        <title>Genome sequence of Lentisphaera profundi SAORIC-696.</title>
        <authorList>
            <person name="Kim e."/>
            <person name="Cho J.-C."/>
            <person name="Choi A."/>
            <person name="Kang I."/>
        </authorList>
    </citation>
    <scope>NUCLEOTIDE SEQUENCE [LARGE SCALE GENOMIC DNA]</scope>
    <source>
        <strain evidence="2 3">SAORIC-696</strain>
    </source>
</reference>
<evidence type="ECO:0000313" key="2">
    <source>
        <dbReference type="EMBL" id="WDE95624.1"/>
    </source>
</evidence>
<dbReference type="EMBL" id="CP117811">
    <property type="protein sequence ID" value="WDE95624.1"/>
    <property type="molecule type" value="Genomic_DNA"/>
</dbReference>
<accession>A0ABY7VQM9</accession>
<gene>
    <name evidence="2" type="ORF">PQO03_07805</name>
</gene>
<sequence>MIRVLFFLSLLASSYAADSTPLNNEDFLSVLNKKTLQIKKSTYSLYHKGQQIALACAFSEKGYLITSLKEFKENIMIQDERGGLYPIDLIGRDSKSHISVIQAPFKLSPPLSTR</sequence>
<protein>
    <submittedName>
        <fullName evidence="2">Uncharacterized protein</fullName>
    </submittedName>
</protein>
<feature type="chain" id="PRO_5045268829" evidence="1">
    <location>
        <begin position="17"/>
        <end position="114"/>
    </location>
</feature>
<dbReference type="RefSeq" id="WP_274149324.1">
    <property type="nucleotide sequence ID" value="NZ_CP117811.1"/>
</dbReference>